<evidence type="ECO:0000256" key="1">
    <source>
        <dbReference type="ARBA" id="ARBA00004370"/>
    </source>
</evidence>
<dbReference type="SUPFAM" id="SSF47928">
    <property type="entry name" value="N-terminal domain of the delta subunit of the F1F0-ATP synthase"/>
    <property type="match status" value="1"/>
</dbReference>
<accession>A0ABP1BTA8</accession>
<feature type="transmembrane region" description="Helical" evidence="8">
    <location>
        <begin position="37"/>
        <end position="58"/>
    </location>
</feature>
<keyword evidence="8" id="KW-1133">Transmembrane helix</keyword>
<gene>
    <name evidence="9" type="ORF">CSSPJE1EN2_LOCUS20750</name>
</gene>
<sequence>MERKQAPATTVRIGEEEFRFAEKEGGSMLRPSRALRGFLGVIASVSASSLAFASPSIFTNANEMGAIAVVSSAVCKVPLPNYGVAGKYALALYITTVRKNALELVEAELHCGAAETNLVFADFHKDPSVWKSVRVKAIVENFKNIKFNDVMRNFLGFILLRFAFYSCIGREWKALTAATDHFYIYNFCWLIEKKF</sequence>
<evidence type="ECO:0000256" key="4">
    <source>
        <dbReference type="ARBA" id="ARBA00022781"/>
    </source>
</evidence>
<evidence type="ECO:0000313" key="10">
    <source>
        <dbReference type="Proteomes" id="UP001497522"/>
    </source>
</evidence>
<keyword evidence="3" id="KW-0813">Transport</keyword>
<evidence type="ECO:0000256" key="2">
    <source>
        <dbReference type="ARBA" id="ARBA00007046"/>
    </source>
</evidence>
<evidence type="ECO:0000256" key="3">
    <source>
        <dbReference type="ARBA" id="ARBA00022448"/>
    </source>
</evidence>
<keyword evidence="6 8" id="KW-0472">Membrane</keyword>
<organism evidence="9 10">
    <name type="scientific">Sphagnum jensenii</name>
    <dbReference type="NCBI Taxonomy" id="128206"/>
    <lineage>
        <taxon>Eukaryota</taxon>
        <taxon>Viridiplantae</taxon>
        <taxon>Streptophyta</taxon>
        <taxon>Embryophyta</taxon>
        <taxon>Bryophyta</taxon>
        <taxon>Sphagnophytina</taxon>
        <taxon>Sphagnopsida</taxon>
        <taxon>Sphagnales</taxon>
        <taxon>Sphagnaceae</taxon>
        <taxon>Sphagnum</taxon>
    </lineage>
</organism>
<evidence type="ECO:0000256" key="5">
    <source>
        <dbReference type="ARBA" id="ARBA00023065"/>
    </source>
</evidence>
<keyword evidence="4" id="KW-0375">Hydrogen ion transport</keyword>
<reference evidence="9" key="1">
    <citation type="submission" date="2024-03" db="EMBL/GenBank/DDBJ databases">
        <authorList>
            <consortium name="ELIXIR-Norway"/>
            <consortium name="Elixir Norway"/>
        </authorList>
    </citation>
    <scope>NUCLEOTIDE SEQUENCE</scope>
</reference>
<keyword evidence="8" id="KW-0812">Transmembrane</keyword>
<evidence type="ECO:0000256" key="6">
    <source>
        <dbReference type="ARBA" id="ARBA00023136"/>
    </source>
</evidence>
<keyword evidence="5" id="KW-0406">Ion transport</keyword>
<dbReference type="InterPro" id="IPR000711">
    <property type="entry name" value="ATPase_OSCP/dsu"/>
</dbReference>
<name>A0ABP1BTA8_9BRYO</name>
<keyword evidence="7" id="KW-0066">ATP synthesis</keyword>
<dbReference type="Proteomes" id="UP001497522">
    <property type="component" value="Chromosome 7"/>
</dbReference>
<evidence type="ECO:0000256" key="8">
    <source>
        <dbReference type="SAM" id="Phobius"/>
    </source>
</evidence>
<evidence type="ECO:0000256" key="7">
    <source>
        <dbReference type="ARBA" id="ARBA00023310"/>
    </source>
</evidence>
<evidence type="ECO:0000313" key="9">
    <source>
        <dbReference type="EMBL" id="CAK9879186.1"/>
    </source>
</evidence>
<comment type="similarity">
    <text evidence="2">Belongs to the ATPase delta chain family.</text>
</comment>
<dbReference type="EMBL" id="OZ023708">
    <property type="protein sequence ID" value="CAK9879186.1"/>
    <property type="molecule type" value="Genomic_DNA"/>
</dbReference>
<dbReference type="Pfam" id="PF00213">
    <property type="entry name" value="OSCP"/>
    <property type="match status" value="1"/>
</dbReference>
<dbReference type="InterPro" id="IPR026015">
    <property type="entry name" value="ATP_synth_OSCP/delta_N_sf"/>
</dbReference>
<protein>
    <submittedName>
        <fullName evidence="9">Uncharacterized protein</fullName>
    </submittedName>
</protein>
<proteinExistence type="inferred from homology"/>
<dbReference type="Gene3D" id="1.10.520.20">
    <property type="entry name" value="N-terminal domain of the delta subunit of the F1F0-ATP synthase"/>
    <property type="match status" value="1"/>
</dbReference>
<comment type="subcellular location">
    <subcellularLocation>
        <location evidence="1">Membrane</location>
    </subcellularLocation>
</comment>
<keyword evidence="10" id="KW-1185">Reference proteome</keyword>